<gene>
    <name evidence="8" type="ORF">GQF02_04405</name>
</gene>
<evidence type="ECO:0000256" key="6">
    <source>
        <dbReference type="SAM" id="SignalP"/>
    </source>
</evidence>
<evidence type="ECO:0000256" key="3">
    <source>
        <dbReference type="ARBA" id="ARBA00022801"/>
    </source>
</evidence>
<sequence>MKLPLFLPALFFAFFMTFAYAAPEAQVKGFATTEEQSDPIARFASAPGEEAVGDLLLQAMSLIGVAYRFGGNSPASGLDCSGFIKYVFEKSLKVNLPRTAAEMARAGRAVERNELAAGDLVFFNTRGFRNSHAGIYLGGNKFIHAPRSGKNIEVANMTGSYWVSRYNGARRVQRGQPVQLEAAAVVERPARSREAAAPVVVRAASKSKADSRNKVVAGKKSTAQKSSVKSRAPTRASAKSSKASNTKKQASAKKAPAKKTTSQKKSS</sequence>
<dbReference type="Gene3D" id="3.90.1720.10">
    <property type="entry name" value="endopeptidase domain like (from Nostoc punctiforme)"/>
    <property type="match status" value="1"/>
</dbReference>
<dbReference type="PANTHER" id="PTHR47053">
    <property type="entry name" value="MUREIN DD-ENDOPEPTIDASE MEPH-RELATED"/>
    <property type="match status" value="1"/>
</dbReference>
<evidence type="ECO:0000256" key="4">
    <source>
        <dbReference type="ARBA" id="ARBA00022807"/>
    </source>
</evidence>
<dbReference type="EMBL" id="WSSB01000003">
    <property type="protein sequence ID" value="MXR36215.1"/>
    <property type="molecule type" value="Genomic_DNA"/>
</dbReference>
<protein>
    <submittedName>
        <fullName evidence="8">Peptidoglycan endopeptidase</fullName>
    </submittedName>
</protein>
<keyword evidence="2" id="KW-0645">Protease</keyword>
<evidence type="ECO:0000256" key="5">
    <source>
        <dbReference type="SAM" id="MobiDB-lite"/>
    </source>
</evidence>
<feature type="chain" id="PRO_5032315505" evidence="6">
    <location>
        <begin position="22"/>
        <end position="267"/>
    </location>
</feature>
<dbReference type="Pfam" id="PF00877">
    <property type="entry name" value="NLPC_P60"/>
    <property type="match status" value="1"/>
</dbReference>
<evidence type="ECO:0000313" key="9">
    <source>
        <dbReference type="Proteomes" id="UP000467214"/>
    </source>
</evidence>
<dbReference type="InterPro" id="IPR038765">
    <property type="entry name" value="Papain-like_cys_pep_sf"/>
</dbReference>
<feature type="domain" description="NlpC/P60" evidence="7">
    <location>
        <begin position="49"/>
        <end position="173"/>
    </location>
</feature>
<accession>A0A845BIV8</accession>
<evidence type="ECO:0000259" key="7">
    <source>
        <dbReference type="PROSITE" id="PS51935"/>
    </source>
</evidence>
<proteinExistence type="inferred from homology"/>
<dbReference type="AlphaFoldDB" id="A0A845BIV8"/>
<dbReference type="InterPro" id="IPR000064">
    <property type="entry name" value="NLP_P60_dom"/>
</dbReference>
<organism evidence="8 9">
    <name type="scientific">Craterilacuibacter sinensis</name>
    <dbReference type="NCBI Taxonomy" id="2686017"/>
    <lineage>
        <taxon>Bacteria</taxon>
        <taxon>Pseudomonadati</taxon>
        <taxon>Pseudomonadota</taxon>
        <taxon>Betaproteobacteria</taxon>
        <taxon>Neisseriales</taxon>
        <taxon>Neisseriaceae</taxon>
        <taxon>Craterilacuibacter</taxon>
    </lineage>
</organism>
<evidence type="ECO:0000313" key="8">
    <source>
        <dbReference type="EMBL" id="MXR36215.1"/>
    </source>
</evidence>
<dbReference type="GO" id="GO:0006508">
    <property type="term" value="P:proteolysis"/>
    <property type="evidence" value="ECO:0007669"/>
    <property type="project" value="UniProtKB-KW"/>
</dbReference>
<keyword evidence="3" id="KW-0378">Hydrolase</keyword>
<dbReference type="GO" id="GO:0008234">
    <property type="term" value="F:cysteine-type peptidase activity"/>
    <property type="evidence" value="ECO:0007669"/>
    <property type="project" value="UniProtKB-KW"/>
</dbReference>
<dbReference type="Proteomes" id="UP000467214">
    <property type="component" value="Unassembled WGS sequence"/>
</dbReference>
<feature type="region of interest" description="Disordered" evidence="5">
    <location>
        <begin position="205"/>
        <end position="267"/>
    </location>
</feature>
<comment type="similarity">
    <text evidence="1">Belongs to the peptidase C40 family.</text>
</comment>
<feature type="compositionally biased region" description="Low complexity" evidence="5">
    <location>
        <begin position="229"/>
        <end position="267"/>
    </location>
</feature>
<reference evidence="8 9" key="1">
    <citation type="submission" date="2019-12" db="EMBL/GenBank/DDBJ databases">
        <title>Neisseriaceae gen. nov. sp. Genome sequencing and assembly.</title>
        <authorList>
            <person name="Liu Z."/>
            <person name="Li A."/>
        </authorList>
    </citation>
    <scope>NUCLEOTIDE SEQUENCE [LARGE SCALE GENOMIC DNA]</scope>
    <source>
        <strain evidence="8 9">B2N2-7</strain>
    </source>
</reference>
<evidence type="ECO:0000256" key="2">
    <source>
        <dbReference type="ARBA" id="ARBA00022670"/>
    </source>
</evidence>
<dbReference type="PROSITE" id="PS51935">
    <property type="entry name" value="NLPC_P60"/>
    <property type="match status" value="1"/>
</dbReference>
<dbReference type="SUPFAM" id="SSF54001">
    <property type="entry name" value="Cysteine proteinases"/>
    <property type="match status" value="1"/>
</dbReference>
<name>A0A845BIV8_9NEIS</name>
<keyword evidence="6" id="KW-0732">Signal</keyword>
<comment type="caution">
    <text evidence="8">The sequence shown here is derived from an EMBL/GenBank/DDBJ whole genome shotgun (WGS) entry which is preliminary data.</text>
</comment>
<keyword evidence="4" id="KW-0788">Thiol protease</keyword>
<evidence type="ECO:0000256" key="1">
    <source>
        <dbReference type="ARBA" id="ARBA00007074"/>
    </source>
</evidence>
<dbReference type="PANTHER" id="PTHR47053:SF1">
    <property type="entry name" value="MUREIN DD-ENDOPEPTIDASE MEPH-RELATED"/>
    <property type="match status" value="1"/>
</dbReference>
<keyword evidence="9" id="KW-1185">Reference proteome</keyword>
<dbReference type="InterPro" id="IPR051202">
    <property type="entry name" value="Peptidase_C40"/>
</dbReference>
<feature type="signal peptide" evidence="6">
    <location>
        <begin position="1"/>
        <end position="21"/>
    </location>
</feature>